<dbReference type="AlphaFoldDB" id="A0A3P4B0L8"/>
<dbReference type="RefSeq" id="WP_124079347.1">
    <property type="nucleotide sequence ID" value="NZ_UWPJ01000016.1"/>
</dbReference>
<evidence type="ECO:0000313" key="3">
    <source>
        <dbReference type="EMBL" id="VCU69834.1"/>
    </source>
</evidence>
<dbReference type="PANTHER" id="PTHR42928">
    <property type="entry name" value="TRICARBOXYLATE-BINDING PROTEIN"/>
    <property type="match status" value="1"/>
</dbReference>
<dbReference type="SUPFAM" id="SSF53850">
    <property type="entry name" value="Periplasmic binding protein-like II"/>
    <property type="match status" value="1"/>
</dbReference>
<dbReference type="OrthoDB" id="8890377at2"/>
<evidence type="ECO:0000256" key="2">
    <source>
        <dbReference type="SAM" id="SignalP"/>
    </source>
</evidence>
<feature type="chain" id="PRO_5018173477" evidence="2">
    <location>
        <begin position="25"/>
        <end position="323"/>
    </location>
</feature>
<dbReference type="Proteomes" id="UP000277294">
    <property type="component" value="Unassembled WGS sequence"/>
</dbReference>
<dbReference type="PANTHER" id="PTHR42928:SF5">
    <property type="entry name" value="BLR1237 PROTEIN"/>
    <property type="match status" value="1"/>
</dbReference>
<keyword evidence="4" id="KW-1185">Reference proteome</keyword>
<proteinExistence type="inferred from homology"/>
<gene>
    <name evidence="3" type="ORF">PIGHUM_01899</name>
</gene>
<dbReference type="InterPro" id="IPR042100">
    <property type="entry name" value="Bug_dom1"/>
</dbReference>
<dbReference type="PIRSF" id="PIRSF017082">
    <property type="entry name" value="YflP"/>
    <property type="match status" value="1"/>
</dbReference>
<evidence type="ECO:0000256" key="1">
    <source>
        <dbReference type="ARBA" id="ARBA00006987"/>
    </source>
</evidence>
<accession>A0A3P4B0L8</accession>
<dbReference type="Gene3D" id="3.40.190.10">
    <property type="entry name" value="Periplasmic binding protein-like II"/>
    <property type="match status" value="1"/>
</dbReference>
<reference evidence="3 4" key="1">
    <citation type="submission" date="2018-10" db="EMBL/GenBank/DDBJ databases">
        <authorList>
            <person name="Criscuolo A."/>
        </authorList>
    </citation>
    <scope>NUCLEOTIDE SEQUENCE [LARGE SCALE GENOMIC DNA]</scope>
    <source>
        <strain evidence="3">DnA1</strain>
    </source>
</reference>
<protein>
    <submittedName>
        <fullName evidence="3">Tripartite tricarboxylate transporter family receptor</fullName>
    </submittedName>
</protein>
<keyword evidence="3" id="KW-0675">Receptor</keyword>
<dbReference type="Gene3D" id="3.40.190.150">
    <property type="entry name" value="Bordetella uptake gene, domain 1"/>
    <property type="match status" value="1"/>
</dbReference>
<name>A0A3P4B0L8_9BURK</name>
<dbReference type="InterPro" id="IPR005064">
    <property type="entry name" value="BUG"/>
</dbReference>
<feature type="signal peptide" evidence="2">
    <location>
        <begin position="1"/>
        <end position="24"/>
    </location>
</feature>
<dbReference type="EMBL" id="UWPJ01000016">
    <property type="protein sequence ID" value="VCU69834.1"/>
    <property type="molecule type" value="Genomic_DNA"/>
</dbReference>
<evidence type="ECO:0000313" key="4">
    <source>
        <dbReference type="Proteomes" id="UP000277294"/>
    </source>
</evidence>
<sequence>MVKRRTCMLAAAVLGALAASPAWADTYPSKPVRIVVPLAPGGSNDILARMLASDMTAEFKETVYVENRPGAAGNIATDFVAKSAGDGYTLAIAPNQTVSVNPALYPSLPFDVQKDLRGVTLLATLPQILVVSSKVPANTMEELIAYARKNPGKLTFASAGPGSPQHMSAAIFQNLTGTEMTHVPYKGSAPAIVDVLAGTVDVMFCPANSALPHVAGKRLRALGITGDERHAQLPDVPRVAEVVKDFRSDIWIGIVAPKSTPDDVVAKLNGAFSRSMKNPANQKKLAELGITTRTSTPAEFDSLMAEETQMWTRVIKQNQIKPE</sequence>
<keyword evidence="2" id="KW-0732">Signal</keyword>
<dbReference type="CDD" id="cd13578">
    <property type="entry name" value="PBP2_Bug27"/>
    <property type="match status" value="1"/>
</dbReference>
<dbReference type="Pfam" id="PF03401">
    <property type="entry name" value="TctC"/>
    <property type="match status" value="1"/>
</dbReference>
<comment type="similarity">
    <text evidence="1">Belongs to the UPF0065 (bug) family.</text>
</comment>
<organism evidence="3 4">
    <name type="scientific">Pigmentiphaga humi</name>
    <dbReference type="NCBI Taxonomy" id="2478468"/>
    <lineage>
        <taxon>Bacteria</taxon>
        <taxon>Pseudomonadati</taxon>
        <taxon>Pseudomonadota</taxon>
        <taxon>Betaproteobacteria</taxon>
        <taxon>Burkholderiales</taxon>
        <taxon>Alcaligenaceae</taxon>
        <taxon>Pigmentiphaga</taxon>
    </lineage>
</organism>